<dbReference type="Pfam" id="PF02785">
    <property type="entry name" value="Biotin_carb_C"/>
    <property type="match status" value="1"/>
</dbReference>
<evidence type="ECO:0000259" key="9">
    <source>
        <dbReference type="PROSITE" id="PS50979"/>
    </source>
</evidence>
<evidence type="ECO:0000256" key="1">
    <source>
        <dbReference type="ARBA" id="ARBA00003761"/>
    </source>
</evidence>
<proteinExistence type="predicted"/>
<name>A0ABY7SNE7_9RHOB</name>
<dbReference type="EMBL" id="CP067136">
    <property type="protein sequence ID" value="WCR08520.1"/>
    <property type="molecule type" value="Genomic_DNA"/>
</dbReference>
<dbReference type="EC" id="6.3.4.14" evidence="2"/>
<comment type="function">
    <text evidence="1">This protein is a component of the acetyl coenzyme A carboxylase complex; first, biotin carboxylase catalyzes the carboxylation of the carrier protein and then the transcarboxylase transfers the carboxyl group to form malonyl-CoA.</text>
</comment>
<reference evidence="10 11" key="1">
    <citation type="submission" date="2021-01" db="EMBL/GenBank/DDBJ databases">
        <title>Biogeographic distribution of Paracoccus.</title>
        <authorList>
            <person name="Hollensteiner J."/>
            <person name="Leineberger J."/>
            <person name="Brinkhoff T."/>
            <person name="Daniel R."/>
        </authorList>
    </citation>
    <scope>NUCLEOTIDE SEQUENCE [LARGE SCALE GENOMIC DNA]</scope>
    <source>
        <strain evidence="10 11">KCTC 22803</strain>
    </source>
</reference>
<dbReference type="PANTHER" id="PTHR48095:SF2">
    <property type="entry name" value="BIOTIN CARBOXYLASE, CHLOROPLASTIC"/>
    <property type="match status" value="1"/>
</dbReference>
<evidence type="ECO:0000256" key="7">
    <source>
        <dbReference type="PROSITE-ProRule" id="PRU00409"/>
    </source>
</evidence>
<dbReference type="InterPro" id="IPR011054">
    <property type="entry name" value="Rudment_hybrid_motif"/>
</dbReference>
<evidence type="ECO:0000313" key="11">
    <source>
        <dbReference type="Proteomes" id="UP001219349"/>
    </source>
</evidence>
<keyword evidence="4 7" id="KW-0547">Nucleotide-binding</keyword>
<evidence type="ECO:0000313" key="10">
    <source>
        <dbReference type="EMBL" id="WCR08520.1"/>
    </source>
</evidence>
<dbReference type="NCBIfam" id="NF006367">
    <property type="entry name" value="PRK08591.1"/>
    <property type="match status" value="1"/>
</dbReference>
<dbReference type="SUPFAM" id="SSF56059">
    <property type="entry name" value="Glutathione synthetase ATP-binding domain-like"/>
    <property type="match status" value="1"/>
</dbReference>
<gene>
    <name evidence="10" type="ORF">JHX87_06820</name>
</gene>
<dbReference type="SUPFAM" id="SSF51246">
    <property type="entry name" value="Rudiment single hybrid motif"/>
    <property type="match status" value="1"/>
</dbReference>
<dbReference type="SUPFAM" id="SSF52440">
    <property type="entry name" value="PreATP-grasp domain"/>
    <property type="match status" value="1"/>
</dbReference>
<dbReference type="PANTHER" id="PTHR48095">
    <property type="entry name" value="PYRUVATE CARBOXYLASE SUBUNIT A"/>
    <property type="match status" value="1"/>
</dbReference>
<dbReference type="NCBIfam" id="NF009471">
    <property type="entry name" value="PRK12833.1"/>
    <property type="match status" value="1"/>
</dbReference>
<feature type="domain" description="ATP-grasp" evidence="8">
    <location>
        <begin position="121"/>
        <end position="318"/>
    </location>
</feature>
<protein>
    <recommendedName>
        <fullName evidence="2">biotin carboxylase</fullName>
        <ecNumber evidence="2">6.3.4.14</ecNumber>
    </recommendedName>
</protein>
<evidence type="ECO:0000256" key="5">
    <source>
        <dbReference type="ARBA" id="ARBA00022840"/>
    </source>
</evidence>
<keyword evidence="5 7" id="KW-0067">ATP-binding</keyword>
<dbReference type="Pfam" id="PF02786">
    <property type="entry name" value="CPSase_L_D2"/>
    <property type="match status" value="1"/>
</dbReference>
<dbReference type="InterPro" id="IPR005482">
    <property type="entry name" value="Biotin_COase_C"/>
</dbReference>
<evidence type="ECO:0000256" key="6">
    <source>
        <dbReference type="ARBA" id="ARBA00048600"/>
    </source>
</evidence>
<feature type="domain" description="Biotin carboxylation" evidence="9">
    <location>
        <begin position="2"/>
        <end position="447"/>
    </location>
</feature>
<keyword evidence="11" id="KW-1185">Reference proteome</keyword>
<evidence type="ECO:0000256" key="2">
    <source>
        <dbReference type="ARBA" id="ARBA00013263"/>
    </source>
</evidence>
<dbReference type="InterPro" id="IPR011761">
    <property type="entry name" value="ATP-grasp"/>
</dbReference>
<accession>A0ABY7SNE7</accession>
<comment type="catalytic activity">
    <reaction evidence="6">
        <text>N(6)-biotinyl-L-lysyl-[protein] + hydrogencarbonate + ATP = N(6)-carboxybiotinyl-L-lysyl-[protein] + ADP + phosphate + H(+)</text>
        <dbReference type="Rhea" id="RHEA:13501"/>
        <dbReference type="Rhea" id="RHEA-COMP:10505"/>
        <dbReference type="Rhea" id="RHEA-COMP:10506"/>
        <dbReference type="ChEBI" id="CHEBI:15378"/>
        <dbReference type="ChEBI" id="CHEBI:17544"/>
        <dbReference type="ChEBI" id="CHEBI:30616"/>
        <dbReference type="ChEBI" id="CHEBI:43474"/>
        <dbReference type="ChEBI" id="CHEBI:83144"/>
        <dbReference type="ChEBI" id="CHEBI:83145"/>
        <dbReference type="ChEBI" id="CHEBI:456216"/>
        <dbReference type="EC" id="6.3.4.14"/>
    </reaction>
</comment>
<sequence>MAMTKLLIANRGEIAVRINRAARELGIRTVQVYSAADANSLAVEMADEAVEIGPPAAAKSYLNAEAVLQAARDTGADGIHPGYGFLAENAAFADAVAAAGIAFVGPTGDMIRAMGDKASARKAAQAANVPTVPGSDGVVDDLQAAAELAAQIGFPVMIKATAGGGGRGIRVADNAADFAKLAPQAAAEAKAAFGDGGLYLEKLIERARHIEVQMLGDGRNVVHCFERECSLQRRRQKVWEEAPSSALSASVRDALCASAVALAKSVGYRGAGTVEYLYDDQTGDFYFIEMNTRIQVEHPVTEAITGIDLVAEMIRIAGGAALSVSQDDITVSGHAIEVRINAEDPSNNFMPFPGVVGDMRLPGGPGVRFDHMLYQGYQIPPFYDSLLGKLIVHADSRDAAITRLKRAATELRLDGLKTTAPLFLALAEDPEVQAGKLHTKWLEPWLDSHSATLTDKKGNAA</sequence>
<keyword evidence="3" id="KW-0436">Ligase</keyword>
<organism evidence="10 11">
    <name type="scientific">Paracoccus fistulariae</name>
    <dbReference type="NCBI Taxonomy" id="658446"/>
    <lineage>
        <taxon>Bacteria</taxon>
        <taxon>Pseudomonadati</taxon>
        <taxon>Pseudomonadota</taxon>
        <taxon>Alphaproteobacteria</taxon>
        <taxon>Rhodobacterales</taxon>
        <taxon>Paracoccaceae</taxon>
        <taxon>Paracoccus</taxon>
    </lineage>
</organism>
<evidence type="ECO:0000259" key="8">
    <source>
        <dbReference type="PROSITE" id="PS50975"/>
    </source>
</evidence>
<dbReference type="InterPro" id="IPR005479">
    <property type="entry name" value="CPAse_ATP-bd"/>
</dbReference>
<dbReference type="Pfam" id="PF00289">
    <property type="entry name" value="Biotin_carb_N"/>
    <property type="match status" value="1"/>
</dbReference>
<dbReference type="Proteomes" id="UP001219349">
    <property type="component" value="Chromosome"/>
</dbReference>
<dbReference type="PROSITE" id="PS00867">
    <property type="entry name" value="CPSASE_2"/>
    <property type="match status" value="1"/>
</dbReference>
<dbReference type="PROSITE" id="PS00866">
    <property type="entry name" value="CPSASE_1"/>
    <property type="match status" value="1"/>
</dbReference>
<dbReference type="PROSITE" id="PS50979">
    <property type="entry name" value="BC"/>
    <property type="match status" value="1"/>
</dbReference>
<evidence type="ECO:0000256" key="3">
    <source>
        <dbReference type="ARBA" id="ARBA00022598"/>
    </source>
</evidence>
<dbReference type="SMART" id="SM00878">
    <property type="entry name" value="Biotin_carb_C"/>
    <property type="match status" value="1"/>
</dbReference>
<dbReference type="InterPro" id="IPR011764">
    <property type="entry name" value="Biotin_carboxylation_dom"/>
</dbReference>
<dbReference type="InterPro" id="IPR051602">
    <property type="entry name" value="ACC_Biotin_Carboxylase"/>
</dbReference>
<dbReference type="InterPro" id="IPR016185">
    <property type="entry name" value="PreATP-grasp_dom_sf"/>
</dbReference>
<dbReference type="Gene3D" id="3.30.470.20">
    <property type="entry name" value="ATP-grasp fold, B domain"/>
    <property type="match status" value="1"/>
</dbReference>
<dbReference type="RefSeq" id="WP_271883410.1">
    <property type="nucleotide sequence ID" value="NZ_CP067136.1"/>
</dbReference>
<evidence type="ECO:0000256" key="4">
    <source>
        <dbReference type="ARBA" id="ARBA00022741"/>
    </source>
</evidence>
<dbReference type="InterPro" id="IPR005481">
    <property type="entry name" value="BC-like_N"/>
</dbReference>
<dbReference type="PROSITE" id="PS50975">
    <property type="entry name" value="ATP_GRASP"/>
    <property type="match status" value="1"/>
</dbReference>